<dbReference type="EMBL" id="HBEL01048642">
    <property type="protein sequence ID" value="CAD8426362.1"/>
    <property type="molecule type" value="Transcribed_RNA"/>
</dbReference>
<sequence length="246" mass="28161">MIKLDITYYDDLGYDKSSWELGADAPESSLLWFRDLSKKQQEAATNAGYMQHTWNSEYFCETAVNWNYRLKDTSASGGCVMKKRDGNGDRLENALSLNAGEYICSTSGQFKFGINSSGDFVLEEWQNSRMIGKVTYFEGQQSYKLALTKDAAFVVYDGNRQPVWTLPSIDEVHFSDTCLYPPYGPNMHCPYLHLHNTGIVVLNYLNNGFDDDSNWVDTRIQYMYDWGTGTVTGQTFQNQGWKRYLS</sequence>
<name>A0A7S0CKA0_9STRA</name>
<accession>A0A7S0CKA0</accession>
<reference evidence="1" key="1">
    <citation type="submission" date="2021-01" db="EMBL/GenBank/DDBJ databases">
        <authorList>
            <person name="Corre E."/>
            <person name="Pelletier E."/>
            <person name="Niang G."/>
            <person name="Scheremetjew M."/>
            <person name="Finn R."/>
            <person name="Kale V."/>
            <person name="Holt S."/>
            <person name="Cochrane G."/>
            <person name="Meng A."/>
            <person name="Brown T."/>
            <person name="Cohen L."/>
        </authorList>
    </citation>
    <scope>NUCLEOTIDE SEQUENCE</scope>
    <source>
        <strain evidence="1">CCAP1064/1</strain>
    </source>
</reference>
<evidence type="ECO:0000313" key="1">
    <source>
        <dbReference type="EMBL" id="CAD8426362.1"/>
    </source>
</evidence>
<dbReference type="AlphaFoldDB" id="A0A7S0CKA0"/>
<evidence type="ECO:0008006" key="2">
    <source>
        <dbReference type="Google" id="ProtNLM"/>
    </source>
</evidence>
<dbReference type="InterPro" id="IPR036426">
    <property type="entry name" value="Bulb-type_lectin_dom_sf"/>
</dbReference>
<gene>
    <name evidence="1" type="ORF">PINE0816_LOCUS22524</name>
</gene>
<organism evidence="1">
    <name type="scientific">Proboscia inermis</name>
    <dbReference type="NCBI Taxonomy" id="420281"/>
    <lineage>
        <taxon>Eukaryota</taxon>
        <taxon>Sar</taxon>
        <taxon>Stramenopiles</taxon>
        <taxon>Ochrophyta</taxon>
        <taxon>Bacillariophyta</taxon>
        <taxon>Coscinodiscophyceae</taxon>
        <taxon>Rhizosoleniophycidae</taxon>
        <taxon>Rhizosoleniales</taxon>
        <taxon>Rhizosoleniaceae</taxon>
        <taxon>Proboscia</taxon>
    </lineage>
</organism>
<proteinExistence type="predicted"/>
<dbReference type="Gene3D" id="2.90.10.10">
    <property type="entry name" value="Bulb-type lectin domain"/>
    <property type="match status" value="1"/>
</dbReference>
<protein>
    <recommendedName>
        <fullName evidence="2">Bulb-type lectin domain-containing protein</fullName>
    </recommendedName>
</protein>